<sequence length="456" mass="51483">MDPSNSGPASLPTTAWPRSPDSPANRGELATAVSLSMCNSEWVDDCISTAFPHSARPRSDLLAPFFPPDAPQGEAAQSPIQTRTSAYPPTPIENQTLLGPSYGRQNDSRLPSEYPYSPRFARDVQEMIHSPTSIYLQSDLPDPLRVSRDFISTTSRYQTVYPGPSRSPNLIHLSDLTQSPVSAGMSELFPKHIEDVQTCTSSHTAVPYIDLLSQSPAQQHVTRSQSQDYQPQFSASPGPSKSEPPTRTARSSSIIIGLDQGIYRFPSTFSQNQNNQDLFYATQKDDSRFSRHHPSSKGYIHRQRANSLDRSPVPTDPQVAKLRDERITAGEQPFTPTDRTPTYQEFRRTTQPVDSPRSDQFPLPASALSQYKNIPAHLQPARKSDLRFHPILVQEIYEERCKVTAGYEDLQTYFSDPKQGPYKHLNREEWVKLYEYLEVRDRRVTEREIVFDLKAI</sequence>
<feature type="region of interest" description="Disordered" evidence="1">
    <location>
        <begin position="1"/>
        <end position="27"/>
    </location>
</feature>
<evidence type="ECO:0000313" key="3">
    <source>
        <dbReference type="Proteomes" id="UP000624404"/>
    </source>
</evidence>
<proteinExistence type="predicted"/>
<gene>
    <name evidence="2" type="ORF">SCLTRI_LOCUS8348</name>
</gene>
<comment type="caution">
    <text evidence="2">The sequence shown here is derived from an EMBL/GenBank/DDBJ whole genome shotgun (WGS) entry which is preliminary data.</text>
</comment>
<name>A0A8H2ZTJ2_9HELO</name>
<dbReference type="AlphaFoldDB" id="A0A8H2ZTJ2"/>
<keyword evidence="3" id="KW-1185">Reference proteome</keyword>
<accession>A0A8H2ZTJ2</accession>
<evidence type="ECO:0000313" key="2">
    <source>
        <dbReference type="EMBL" id="CAD6448556.1"/>
    </source>
</evidence>
<reference evidence="2" key="1">
    <citation type="submission" date="2020-10" db="EMBL/GenBank/DDBJ databases">
        <authorList>
            <person name="Kusch S."/>
        </authorList>
    </citation>
    <scope>NUCLEOTIDE SEQUENCE</scope>
    <source>
        <strain evidence="2">SwB9</strain>
    </source>
</reference>
<organism evidence="2 3">
    <name type="scientific">Sclerotinia trifoliorum</name>
    <dbReference type="NCBI Taxonomy" id="28548"/>
    <lineage>
        <taxon>Eukaryota</taxon>
        <taxon>Fungi</taxon>
        <taxon>Dikarya</taxon>
        <taxon>Ascomycota</taxon>
        <taxon>Pezizomycotina</taxon>
        <taxon>Leotiomycetes</taxon>
        <taxon>Helotiales</taxon>
        <taxon>Sclerotiniaceae</taxon>
        <taxon>Sclerotinia</taxon>
    </lineage>
</organism>
<dbReference type="EMBL" id="CAJHIA010000032">
    <property type="protein sequence ID" value="CAD6448556.1"/>
    <property type="molecule type" value="Genomic_DNA"/>
</dbReference>
<feature type="region of interest" description="Disordered" evidence="1">
    <location>
        <begin position="216"/>
        <end position="250"/>
    </location>
</feature>
<evidence type="ECO:0000256" key="1">
    <source>
        <dbReference type="SAM" id="MobiDB-lite"/>
    </source>
</evidence>
<protein>
    <submittedName>
        <fullName evidence="2">0fc9b6cb-96cc-44b8-b809-9335de47871b-CDS</fullName>
    </submittedName>
</protein>
<feature type="compositionally biased region" description="Polar residues" evidence="1">
    <location>
        <begin position="1"/>
        <end position="13"/>
    </location>
</feature>
<feature type="compositionally biased region" description="Polar residues" evidence="1">
    <location>
        <begin position="78"/>
        <end position="109"/>
    </location>
</feature>
<feature type="region of interest" description="Disordered" evidence="1">
    <location>
        <begin position="58"/>
        <end position="113"/>
    </location>
</feature>
<dbReference type="OrthoDB" id="3487366at2759"/>
<dbReference type="Proteomes" id="UP000624404">
    <property type="component" value="Unassembled WGS sequence"/>
</dbReference>